<dbReference type="Proteomes" id="UP001527925">
    <property type="component" value="Unassembled WGS sequence"/>
</dbReference>
<evidence type="ECO:0000256" key="1">
    <source>
        <dbReference type="SAM" id="Phobius"/>
    </source>
</evidence>
<comment type="caution">
    <text evidence="2">The sequence shown here is derived from an EMBL/GenBank/DDBJ whole genome shotgun (WGS) entry which is preliminary data.</text>
</comment>
<dbReference type="EMBL" id="JADGIZ020000001">
    <property type="protein sequence ID" value="KAL2920323.1"/>
    <property type="molecule type" value="Genomic_DNA"/>
</dbReference>
<sequence>MAQVMARGGSFIDVAMLHRPSLALVALIISCLSAGLCGFAAGYFLRRAISVKFTRALVALVLVNLCGVVLQAAEATYVYTDASLSGVKVWRNWFYGVSSLHQNLIQLEILFVFAGGLMKTRLFAVGNKWAVRTAAIALHVACVGGNYLEALLFSNASLHRRQNS</sequence>
<keyword evidence="3" id="KW-1185">Reference proteome</keyword>
<feature type="transmembrane region" description="Helical" evidence="1">
    <location>
        <begin position="93"/>
        <end position="117"/>
    </location>
</feature>
<protein>
    <submittedName>
        <fullName evidence="2">Uncharacterized protein</fullName>
    </submittedName>
</protein>
<feature type="transmembrane region" description="Helical" evidence="1">
    <location>
        <begin position="56"/>
        <end position="73"/>
    </location>
</feature>
<evidence type="ECO:0000313" key="3">
    <source>
        <dbReference type="Proteomes" id="UP001527925"/>
    </source>
</evidence>
<dbReference type="PROSITE" id="PS51257">
    <property type="entry name" value="PROKAR_LIPOPROTEIN"/>
    <property type="match status" value="1"/>
</dbReference>
<keyword evidence="1" id="KW-1133">Transmembrane helix</keyword>
<keyword evidence="1" id="KW-0812">Transmembrane</keyword>
<accession>A0ABR4NLB9</accession>
<organism evidence="2 3">
    <name type="scientific">Polyrhizophydium stewartii</name>
    <dbReference type="NCBI Taxonomy" id="2732419"/>
    <lineage>
        <taxon>Eukaryota</taxon>
        <taxon>Fungi</taxon>
        <taxon>Fungi incertae sedis</taxon>
        <taxon>Chytridiomycota</taxon>
        <taxon>Chytridiomycota incertae sedis</taxon>
        <taxon>Chytridiomycetes</taxon>
        <taxon>Rhizophydiales</taxon>
        <taxon>Rhizophydiales incertae sedis</taxon>
        <taxon>Polyrhizophydium</taxon>
    </lineage>
</organism>
<feature type="transmembrane region" description="Helical" evidence="1">
    <location>
        <begin position="20"/>
        <end position="44"/>
    </location>
</feature>
<keyword evidence="1" id="KW-0472">Membrane</keyword>
<reference evidence="2 3" key="1">
    <citation type="submission" date="2023-09" db="EMBL/GenBank/DDBJ databases">
        <title>Pangenome analysis of Batrachochytrium dendrobatidis and related Chytrids.</title>
        <authorList>
            <person name="Yacoub M.N."/>
            <person name="Stajich J.E."/>
            <person name="James T.Y."/>
        </authorList>
    </citation>
    <scope>NUCLEOTIDE SEQUENCE [LARGE SCALE GENOMIC DNA]</scope>
    <source>
        <strain evidence="2 3">JEL0888</strain>
    </source>
</reference>
<evidence type="ECO:0000313" key="2">
    <source>
        <dbReference type="EMBL" id="KAL2920323.1"/>
    </source>
</evidence>
<gene>
    <name evidence="2" type="ORF">HK105_200396</name>
</gene>
<proteinExistence type="predicted"/>
<name>A0ABR4NLB9_9FUNG</name>
<feature type="transmembrane region" description="Helical" evidence="1">
    <location>
        <begin position="129"/>
        <end position="148"/>
    </location>
</feature>